<proteinExistence type="predicted"/>
<dbReference type="AlphaFoldDB" id="A0A110B127"/>
<name>A0A110B127_9SPHI</name>
<dbReference type="EMBL" id="AP017313">
    <property type="protein sequence ID" value="BAU52732.1"/>
    <property type="molecule type" value="Genomic_DNA"/>
</dbReference>
<accession>A0A110B127</accession>
<dbReference type="Proteomes" id="UP000218263">
    <property type="component" value="Chromosome"/>
</dbReference>
<protein>
    <submittedName>
        <fullName evidence="1">Uncharacterized protein</fullName>
    </submittedName>
</protein>
<dbReference type="InterPro" id="IPR036709">
    <property type="entry name" value="Autotransporte_beta_dom_sf"/>
</dbReference>
<gene>
    <name evidence="1" type="ORF">MgSA37_00895</name>
</gene>
<dbReference type="OrthoDB" id="945117at2"/>
<keyword evidence="2" id="KW-1185">Reference proteome</keyword>
<organism evidence="1 2">
    <name type="scientific">Mucilaginibacter gotjawali</name>
    <dbReference type="NCBI Taxonomy" id="1550579"/>
    <lineage>
        <taxon>Bacteria</taxon>
        <taxon>Pseudomonadati</taxon>
        <taxon>Bacteroidota</taxon>
        <taxon>Sphingobacteriia</taxon>
        <taxon>Sphingobacteriales</taxon>
        <taxon>Sphingobacteriaceae</taxon>
        <taxon>Mucilaginibacter</taxon>
    </lineage>
</organism>
<reference evidence="1 2" key="1">
    <citation type="submission" date="2015-12" db="EMBL/GenBank/DDBJ databases">
        <title>Genome sequence of Mucilaginibacter gotjawali.</title>
        <authorList>
            <person name="Lee J.S."/>
            <person name="Lee K.C."/>
            <person name="Kim K.K."/>
            <person name="Lee B.W."/>
        </authorList>
    </citation>
    <scope>NUCLEOTIDE SEQUENCE [LARGE SCALE GENOMIC DNA]</scope>
    <source>
        <strain evidence="1 2">SA3-7</strain>
    </source>
</reference>
<dbReference type="SUPFAM" id="SSF103515">
    <property type="entry name" value="Autotransporter"/>
    <property type="match status" value="1"/>
</dbReference>
<dbReference type="KEGG" id="mgot:MgSA37_00895"/>
<evidence type="ECO:0000313" key="2">
    <source>
        <dbReference type="Proteomes" id="UP000218263"/>
    </source>
</evidence>
<dbReference type="RefSeq" id="WP_096350023.1">
    <property type="nucleotide sequence ID" value="NZ_AP017313.1"/>
</dbReference>
<evidence type="ECO:0000313" key="1">
    <source>
        <dbReference type="EMBL" id="BAU52732.1"/>
    </source>
</evidence>
<sequence length="239" mass="25233">MKKILLAAAVCMAGLSSVKAQIAKGNLFVGSDIGTATFNSGTLTYDYSTGNIQKTDHKKFEIGVSPALGVFVTDHLVIGGNLNVNYSHIKDNITLTDASGTGTVATSNSSTYAIGPFLRYYFFNTTPSKTLLYIQGVALVGSGSGSTNESHVSPGDSYVSTSNDNNMFIFRANGSLGITHFIGKSVALDVALGYLYNYEKYTTNYNIQPTNGAVNSGSVKTTVPENGVALSAGFHFFLP</sequence>